<dbReference type="GO" id="GO:0005524">
    <property type="term" value="F:ATP binding"/>
    <property type="evidence" value="ECO:0007669"/>
    <property type="project" value="UniProtKB-KW"/>
</dbReference>
<dbReference type="OrthoDB" id="9789235at2"/>
<dbReference type="HAMAP" id="MF_00200">
    <property type="entry name" value="RTC"/>
    <property type="match status" value="1"/>
</dbReference>
<dbReference type="GO" id="GO:0003963">
    <property type="term" value="F:RNA-3'-phosphate cyclase activity"/>
    <property type="evidence" value="ECO:0007669"/>
    <property type="project" value="UniProtKB-UniRule"/>
</dbReference>
<reference evidence="10" key="2">
    <citation type="submission" date="2016-04" db="EMBL/GenBank/DDBJ databases">
        <title>First Complete Genome Sequence of a Subdivision 6 Acidobacterium.</title>
        <authorList>
            <person name="Huang S."/>
            <person name="Vieira S."/>
            <person name="Bunk B."/>
            <person name="Riedel T."/>
            <person name="Sproeer C."/>
            <person name="Overmann J."/>
        </authorList>
    </citation>
    <scope>NUCLEOTIDE SEQUENCE [LARGE SCALE GENOMIC DNA]</scope>
    <source>
        <strain evidence="10">DSM 100886 HEG_-6_39</strain>
    </source>
</reference>
<comment type="subcellular location">
    <subcellularLocation>
        <location evidence="5">Cytoplasm</location>
    </subcellularLocation>
</comment>
<evidence type="ECO:0000256" key="4">
    <source>
        <dbReference type="ARBA" id="ARBA00024481"/>
    </source>
</evidence>
<dbReference type="Pfam" id="PF05189">
    <property type="entry name" value="RTC_insert"/>
    <property type="match status" value="1"/>
</dbReference>
<evidence type="ECO:0000256" key="1">
    <source>
        <dbReference type="ARBA" id="ARBA00009206"/>
    </source>
</evidence>
<dbReference type="InterPro" id="IPR013791">
    <property type="entry name" value="RNA3'-term_phos_cycl_insert"/>
</dbReference>
<keyword evidence="5" id="KW-0067">ATP-binding</keyword>
<dbReference type="InterPro" id="IPR013792">
    <property type="entry name" value="RNA3'P_cycl/enolpyr_Trfase_a/b"/>
</dbReference>
<dbReference type="GO" id="GO:0006396">
    <property type="term" value="P:RNA processing"/>
    <property type="evidence" value="ECO:0007669"/>
    <property type="project" value="UniProtKB-UniRule"/>
</dbReference>
<evidence type="ECO:0000256" key="5">
    <source>
        <dbReference type="HAMAP-Rule" id="MF_00200"/>
    </source>
</evidence>
<evidence type="ECO:0000256" key="2">
    <source>
        <dbReference type="ARBA" id="ARBA00022598"/>
    </source>
</evidence>
<dbReference type="SUPFAM" id="SSF52913">
    <property type="entry name" value="RNA 3'-terminal phosphate cyclase, RPTC, insert domain"/>
    <property type="match status" value="1"/>
</dbReference>
<keyword evidence="10" id="KW-1185">Reference proteome</keyword>
<comment type="function">
    <text evidence="5">Catalyzes the conversion of 3'-phosphate to a 2',3'-cyclic phosphodiester at the end of RNA. The mechanism of action of the enzyme occurs in 3 steps: (A) adenylation of the enzyme by ATP; (B) transfer of adenylate to an RNA-N3'P to produce RNA-N3'PP5'A; (C) and attack of the adjacent 2'-hydroxyl on the 3'-phosphorus in the diester linkage to produce the cyclic end product. The biological role of this enzyme is unknown but it is likely to function in some aspects of cellular RNA processing.</text>
</comment>
<dbReference type="RefSeq" id="WP_110168984.1">
    <property type="nucleotide sequence ID" value="NZ_CP015136.1"/>
</dbReference>
<dbReference type="Gene3D" id="3.30.360.20">
    <property type="entry name" value="RNA 3'-terminal phosphate cyclase, insert domain"/>
    <property type="match status" value="1"/>
</dbReference>
<dbReference type="Gene3D" id="3.65.10.20">
    <property type="entry name" value="RNA 3'-terminal phosphate cyclase domain"/>
    <property type="match status" value="1"/>
</dbReference>
<feature type="binding site" evidence="5">
    <location>
        <begin position="284"/>
        <end position="288"/>
    </location>
    <ligand>
        <name>ATP</name>
        <dbReference type="ChEBI" id="CHEBI:30616"/>
    </ligand>
</feature>
<dbReference type="InterPro" id="IPR023797">
    <property type="entry name" value="RNA3'_phos_cyclase_dom"/>
</dbReference>
<feature type="active site" description="Tele-AMP-histidine intermediate" evidence="5">
    <location>
        <position position="309"/>
    </location>
</feature>
<dbReference type="InterPro" id="IPR037136">
    <property type="entry name" value="RNA3'_phos_cyclase_dom_sf"/>
</dbReference>
<keyword evidence="5" id="KW-0963">Cytoplasm</keyword>
<keyword evidence="2 5" id="KW-0436">Ligase</keyword>
<reference evidence="9 10" key="1">
    <citation type="journal article" date="2016" name="Genome Announc.">
        <title>First Complete Genome Sequence of a Subdivision 6 Acidobacterium Strain.</title>
        <authorList>
            <person name="Huang S."/>
            <person name="Vieira S."/>
            <person name="Bunk B."/>
            <person name="Riedel T."/>
            <person name="Sproer C."/>
            <person name="Overmann J."/>
        </authorList>
    </citation>
    <scope>NUCLEOTIDE SEQUENCE [LARGE SCALE GENOMIC DNA]</scope>
    <source>
        <strain evidence="10">DSM 100886 HEG_-6_39</strain>
    </source>
</reference>
<dbReference type="PIRSF" id="PIRSF005378">
    <property type="entry name" value="RNA3'_term_phos_cycl_euk"/>
    <property type="match status" value="1"/>
</dbReference>
<dbReference type="PANTHER" id="PTHR11096">
    <property type="entry name" value="RNA 3' TERMINAL PHOSPHATE CYCLASE"/>
    <property type="match status" value="1"/>
</dbReference>
<dbReference type="EMBL" id="CP015136">
    <property type="protein sequence ID" value="AMY06973.1"/>
    <property type="molecule type" value="Genomic_DNA"/>
</dbReference>
<dbReference type="Pfam" id="PF01137">
    <property type="entry name" value="RTC"/>
    <property type="match status" value="1"/>
</dbReference>
<evidence type="ECO:0000256" key="3">
    <source>
        <dbReference type="ARBA" id="ARBA00022741"/>
    </source>
</evidence>
<evidence type="ECO:0000259" key="8">
    <source>
        <dbReference type="Pfam" id="PF05189"/>
    </source>
</evidence>
<dbReference type="InterPro" id="IPR036553">
    <property type="entry name" value="RPTC_insert"/>
</dbReference>
<keyword evidence="3 5" id="KW-0547">Nucleotide-binding</keyword>
<name>A0A143PFB9_LUTPR</name>
<dbReference type="NCBIfam" id="NF003246">
    <property type="entry name" value="PRK04204.1-2"/>
    <property type="match status" value="1"/>
</dbReference>
<dbReference type="InterPro" id="IPR000228">
    <property type="entry name" value="RNA3'_term_phos_cyc"/>
</dbReference>
<dbReference type="NCBIfam" id="TIGR03399">
    <property type="entry name" value="RNA_3prim_cycl"/>
    <property type="match status" value="1"/>
</dbReference>
<sequence>MRELLTIDGSQGEGGGQILRTTLALSLVTGHPFRIDGIRAGRSKPGLLRQHLTAVHAAAQVSGATVSGGDLGSGTLTFHPGPVRGGDLSMAIGTAGSATLVLQAILPALLLAPEASRVVLEGGTHNPYAPPFDFLDRTLLPVIRRMGGNVTARLERHGFYPAGGGRFTVDIEPVSRFEPLALLVRGPVQVSAQALVSGVPEGVSKRELKVVNEQLGVPWEALESIVVRTSPGPGNALLIAIASEELTEIVTGFGEKQVGAAVVASRACKEAQAYIASNVPVGVHLADQLLVPMVLAGGGTFRTLAPSAHTMTNAAVLKQFADVDVRFVNESDGTCTVTVDTARASGVNRTAS</sequence>
<gene>
    <name evidence="5 9" type="primary">rtcA</name>
    <name evidence="9" type="ORF">LuPra_00137</name>
</gene>
<feature type="binding site" evidence="5">
    <location>
        <position position="103"/>
    </location>
    <ligand>
        <name>ATP</name>
        <dbReference type="ChEBI" id="CHEBI:30616"/>
    </ligand>
</feature>
<dbReference type="GO" id="GO:0005737">
    <property type="term" value="C:cytoplasm"/>
    <property type="evidence" value="ECO:0007669"/>
    <property type="project" value="UniProtKB-SubCell"/>
</dbReference>
<dbReference type="PANTHER" id="PTHR11096:SF0">
    <property type="entry name" value="RNA 3'-TERMINAL PHOSPHATE CYCLASE"/>
    <property type="match status" value="1"/>
</dbReference>
<dbReference type="STRING" id="1855912.LuPra_00137"/>
<accession>A0A143PFB9</accession>
<evidence type="ECO:0000313" key="10">
    <source>
        <dbReference type="Proteomes" id="UP000076079"/>
    </source>
</evidence>
<dbReference type="KEGG" id="abac:LuPra_00137"/>
<dbReference type="SUPFAM" id="SSF55205">
    <property type="entry name" value="EPT/RTPC-like"/>
    <property type="match status" value="1"/>
</dbReference>
<dbReference type="PATRIC" id="fig|1813736.3.peg.148"/>
<dbReference type="InterPro" id="IPR017770">
    <property type="entry name" value="RNA3'_term_phos_cyc_type_1"/>
</dbReference>
<comment type="similarity">
    <text evidence="1 5">Belongs to the RNA 3'-terminal cyclase family. Type 1 subfamily.</text>
</comment>
<feature type="domain" description="RNA 3'-terminal phosphate cyclase" evidence="7">
    <location>
        <begin position="12"/>
        <end position="326"/>
    </location>
</feature>
<comment type="catalytic activity">
    <reaction evidence="4 5">
        <text>a 3'-end 3'-phospho-ribonucleotide-RNA + ATP = a 3'-end 2',3'-cyclophospho-ribonucleotide-RNA + AMP + diphosphate</text>
        <dbReference type="Rhea" id="RHEA:23976"/>
        <dbReference type="Rhea" id="RHEA-COMP:10463"/>
        <dbReference type="Rhea" id="RHEA-COMP:10464"/>
        <dbReference type="ChEBI" id="CHEBI:30616"/>
        <dbReference type="ChEBI" id="CHEBI:33019"/>
        <dbReference type="ChEBI" id="CHEBI:83062"/>
        <dbReference type="ChEBI" id="CHEBI:83064"/>
        <dbReference type="ChEBI" id="CHEBI:456215"/>
        <dbReference type="EC" id="6.5.1.4"/>
    </reaction>
</comment>
<proteinExistence type="inferred from homology"/>
<evidence type="ECO:0000256" key="6">
    <source>
        <dbReference type="NCBIfam" id="TIGR03399"/>
    </source>
</evidence>
<feature type="domain" description="RNA 3'-terminal phosphate cyclase insert" evidence="8">
    <location>
        <begin position="189"/>
        <end position="275"/>
    </location>
</feature>
<dbReference type="AlphaFoldDB" id="A0A143PFB9"/>
<protein>
    <recommendedName>
        <fullName evidence="5 6">RNA 3'-terminal phosphate cyclase</fullName>
        <shortName evidence="5">RNA cyclase</shortName>
        <shortName evidence="5">RNA-3'-phosphate cyclase</shortName>
        <ecNumber evidence="5 6">6.5.1.4</ecNumber>
    </recommendedName>
</protein>
<organism evidence="9 10">
    <name type="scientific">Luteitalea pratensis</name>
    <dbReference type="NCBI Taxonomy" id="1855912"/>
    <lineage>
        <taxon>Bacteria</taxon>
        <taxon>Pseudomonadati</taxon>
        <taxon>Acidobacteriota</taxon>
        <taxon>Vicinamibacteria</taxon>
        <taxon>Vicinamibacterales</taxon>
        <taxon>Vicinamibacteraceae</taxon>
        <taxon>Luteitalea</taxon>
    </lineage>
</organism>
<evidence type="ECO:0000313" key="9">
    <source>
        <dbReference type="EMBL" id="AMY06973.1"/>
    </source>
</evidence>
<evidence type="ECO:0000259" key="7">
    <source>
        <dbReference type="Pfam" id="PF01137"/>
    </source>
</evidence>
<dbReference type="Proteomes" id="UP000076079">
    <property type="component" value="Chromosome"/>
</dbReference>
<dbReference type="EC" id="6.5.1.4" evidence="5 6"/>